<keyword evidence="4" id="KW-1185">Reference proteome</keyword>
<dbReference type="GO" id="GO:0003676">
    <property type="term" value="F:nucleic acid binding"/>
    <property type="evidence" value="ECO:0007669"/>
    <property type="project" value="InterPro"/>
</dbReference>
<organism evidence="3 4">
    <name type="scientific">Alkaliphilus pronyensis</name>
    <dbReference type="NCBI Taxonomy" id="1482732"/>
    <lineage>
        <taxon>Bacteria</taxon>
        <taxon>Bacillati</taxon>
        <taxon>Bacillota</taxon>
        <taxon>Clostridia</taxon>
        <taxon>Peptostreptococcales</taxon>
        <taxon>Natronincolaceae</taxon>
        <taxon>Alkaliphilus</taxon>
    </lineage>
</organism>
<dbReference type="InterPro" id="IPR001667">
    <property type="entry name" value="DDH_dom"/>
</dbReference>
<gene>
    <name evidence="3" type="ORF">F8154_03780</name>
</gene>
<proteinExistence type="predicted"/>
<dbReference type="Gene3D" id="3.10.310.30">
    <property type="match status" value="1"/>
</dbReference>
<dbReference type="EMBL" id="WBZC01000011">
    <property type="protein sequence ID" value="KAB3536947.1"/>
    <property type="molecule type" value="Genomic_DNA"/>
</dbReference>
<evidence type="ECO:0000259" key="2">
    <source>
        <dbReference type="Pfam" id="PF02272"/>
    </source>
</evidence>
<dbReference type="Proteomes" id="UP000432715">
    <property type="component" value="Unassembled WGS sequence"/>
</dbReference>
<name>A0A6I0FCI3_9FIRM</name>
<dbReference type="SUPFAM" id="SSF64182">
    <property type="entry name" value="DHH phosphoesterases"/>
    <property type="match status" value="1"/>
</dbReference>
<dbReference type="InterPro" id="IPR003156">
    <property type="entry name" value="DHHA1_dom"/>
</dbReference>
<dbReference type="AlphaFoldDB" id="A0A6I0FCI3"/>
<dbReference type="OrthoDB" id="9803668at2"/>
<evidence type="ECO:0000313" key="4">
    <source>
        <dbReference type="Proteomes" id="UP000432715"/>
    </source>
</evidence>
<protein>
    <submittedName>
        <fullName evidence="3">Bifunctional oligoribonuclease/PAP phosphatase NrnA</fullName>
    </submittedName>
</protein>
<sequence>MIKLRKKKMNNLLDLIDESKSISIISHINPDGDSLGSMLGLGLALKKIHPKVTIFVNDIIPGKYMFLPGLNHLIKYDLNKWQNYELTFVLDCGDEKRLDQSKALLKNSKRIVNIDHHISNDFFGDYNIIDTKASSTCEIIYYLLKERLNIEIDTDIATNLYVGIMTDTGSFKYDNTSPKTHITAANLLEAGIDTAEISLNLYQSNSIESMKFLGYILSNLELHSNDKVAIVYITKDLIEQFGIDPEETDSMINYARDLKGVEIAITLRELEVNLVKASFRAKGDFDVNKLANAFGGGGHKKASGAVLEGAIDDVKEHILNEIEKTKVSW</sequence>
<reference evidence="3 4" key="1">
    <citation type="submission" date="2019-10" db="EMBL/GenBank/DDBJ databases">
        <title>Alkaliphilus serpentinus sp. nov. and Alkaliphilus pronyensis sp. nov., two novel anaerobic alkaliphilic species isolated from the serpentinized-hosted hydrothermal field of the Prony Bay (New Caledonia).</title>
        <authorList>
            <person name="Postec A."/>
        </authorList>
    </citation>
    <scope>NUCLEOTIDE SEQUENCE [LARGE SCALE GENOMIC DNA]</scope>
    <source>
        <strain evidence="3 4">LacV</strain>
    </source>
</reference>
<feature type="domain" description="DDH" evidence="1">
    <location>
        <begin position="22"/>
        <end position="164"/>
    </location>
</feature>
<dbReference type="PANTHER" id="PTHR47618">
    <property type="entry name" value="BIFUNCTIONAL OLIGORIBONUCLEASE AND PAP PHOSPHATASE NRNA"/>
    <property type="match status" value="1"/>
</dbReference>
<feature type="domain" description="DHHA1" evidence="2">
    <location>
        <begin position="226"/>
        <end position="323"/>
    </location>
</feature>
<dbReference type="InterPro" id="IPR051319">
    <property type="entry name" value="Oligoribo/pAp-PDE_c-di-AMP_PDE"/>
</dbReference>
<dbReference type="Pfam" id="PF01368">
    <property type="entry name" value="DHH"/>
    <property type="match status" value="1"/>
</dbReference>
<dbReference type="PANTHER" id="PTHR47618:SF1">
    <property type="entry name" value="BIFUNCTIONAL OLIGORIBONUCLEASE AND PAP PHOSPHATASE NRNA"/>
    <property type="match status" value="1"/>
</dbReference>
<dbReference type="InterPro" id="IPR038763">
    <property type="entry name" value="DHH_sf"/>
</dbReference>
<dbReference type="Pfam" id="PF02272">
    <property type="entry name" value="DHHA1"/>
    <property type="match status" value="1"/>
</dbReference>
<evidence type="ECO:0000259" key="1">
    <source>
        <dbReference type="Pfam" id="PF01368"/>
    </source>
</evidence>
<comment type="caution">
    <text evidence="3">The sequence shown here is derived from an EMBL/GenBank/DDBJ whole genome shotgun (WGS) entry which is preliminary data.</text>
</comment>
<evidence type="ECO:0000313" key="3">
    <source>
        <dbReference type="EMBL" id="KAB3536947.1"/>
    </source>
</evidence>
<accession>A0A6I0FCI3</accession>
<dbReference type="Gene3D" id="3.90.1640.10">
    <property type="entry name" value="inorganic pyrophosphatase (n-terminal core)"/>
    <property type="match status" value="1"/>
</dbReference>